<keyword evidence="7 10" id="KW-1133">Transmembrane helix</keyword>
<dbReference type="AlphaFoldDB" id="A0A2X3JSV5"/>
<dbReference type="PANTHER" id="PTHR33121">
    <property type="entry name" value="CYCLIC DI-GMP PHOSPHODIESTERASE PDEF"/>
    <property type="match status" value="1"/>
</dbReference>
<protein>
    <recommendedName>
        <fullName evidence="2">cyclic-guanylate-specific phosphodiesterase</fullName>
        <ecNumber evidence="2">3.1.4.52</ecNumber>
    </recommendedName>
</protein>
<evidence type="ECO:0000256" key="4">
    <source>
        <dbReference type="ARBA" id="ARBA00022636"/>
    </source>
</evidence>
<dbReference type="STRING" id="585034.ECIAI1_4293"/>
<evidence type="ECO:0000313" key="13">
    <source>
        <dbReference type="Proteomes" id="UP000250991"/>
    </source>
</evidence>
<evidence type="ECO:0000256" key="2">
    <source>
        <dbReference type="ARBA" id="ARBA00012282"/>
    </source>
</evidence>
<proteinExistence type="predicted"/>
<evidence type="ECO:0000256" key="6">
    <source>
        <dbReference type="ARBA" id="ARBA00022801"/>
    </source>
</evidence>
<dbReference type="Proteomes" id="UP000250991">
    <property type="component" value="Unassembled WGS sequence"/>
</dbReference>
<dbReference type="Pfam" id="PF12792">
    <property type="entry name" value="CSS-motif"/>
    <property type="match status" value="1"/>
</dbReference>
<keyword evidence="6" id="KW-0378">Hydrolase</keyword>
<evidence type="ECO:0000256" key="8">
    <source>
        <dbReference type="ARBA" id="ARBA00023136"/>
    </source>
</evidence>
<keyword evidence="8 10" id="KW-0472">Membrane</keyword>
<comment type="subcellular location">
    <subcellularLocation>
        <location evidence="1">Cell membrane</location>
        <topology evidence="1">Multi-pass membrane protein</topology>
    </subcellularLocation>
</comment>
<feature type="transmembrane region" description="Helical" evidence="10">
    <location>
        <begin position="243"/>
        <end position="264"/>
    </location>
</feature>
<sequence length="578" mass="65404">MSHRARHQLLALPGIIFLVLFPIILSLWIAFLWAKSEVNNQLRTFAQLALDKSELVIRQADLVSDAAERYQGQVCTPAHQKRMLNIIRGYLYINELIYARDNHFLCSSLIAPVNGYTIAPADYKREPNVSIYYYRDTPFFSGYKMTYMQRGNYVAVINPLFWSEVMSDDPTLQWGVYDTVTKTFFSLSKEASAATFSPLIHLKDLTVQRNGYLYATVYSTKRPIAAIVATSYQRLITHFYNHLIFALPAGILGSLVLLLLWLRIRQNYLSPKRKLQRALEKHQLCLYYQPIIDIKTEKCIGAEALLRWLGEQGQIMNPAEFIPLAEKEGMIEQITDYVIDNVFRDLGAYLATHADRYVSINLSASDFHTSRLIARINQKTEQYAVRPQQIKFEVTEHAFLDVEKMTPIILAFRQAGYEVAIDDFGIGYSNLHNLKSLNVDILKIDKSFVETLTTHKTSHLIAEHIIELAHSLGLKTIAEGVETEEQVNWLRKRGVRYCQGWFFCEGDAAAGVYAMDGAITRAGVNARAIKLQAVAIIAGSAIKLPTENAGEGLLRDITQVHCDIKNRTLGGAQLNGGQ</sequence>
<keyword evidence="5 10" id="KW-0812">Transmembrane</keyword>
<dbReference type="PANTHER" id="PTHR33121:SF60">
    <property type="entry name" value="CYCLIC DI-GMP PHOSPHODIESTERASE PDEC-RELATED"/>
    <property type="match status" value="1"/>
</dbReference>
<organism evidence="12 13">
    <name type="scientific">Escherichia coli</name>
    <dbReference type="NCBI Taxonomy" id="562"/>
    <lineage>
        <taxon>Bacteria</taxon>
        <taxon>Pseudomonadati</taxon>
        <taxon>Pseudomonadota</taxon>
        <taxon>Gammaproteobacteria</taxon>
        <taxon>Enterobacterales</taxon>
        <taxon>Enterobacteriaceae</taxon>
        <taxon>Escherichia</taxon>
    </lineage>
</organism>
<gene>
    <name evidence="12" type="primary">yjcC_4</name>
    <name evidence="12" type="ORF">NCTC8009_08213</name>
</gene>
<dbReference type="GO" id="GO:0005886">
    <property type="term" value="C:plasma membrane"/>
    <property type="evidence" value="ECO:0007669"/>
    <property type="project" value="UniProtKB-SubCell"/>
</dbReference>
<dbReference type="EC" id="3.1.4.52" evidence="2"/>
<evidence type="ECO:0000256" key="9">
    <source>
        <dbReference type="ARBA" id="ARBA00034290"/>
    </source>
</evidence>
<keyword evidence="3" id="KW-1003">Cell membrane</keyword>
<feature type="transmembrane region" description="Helical" evidence="10">
    <location>
        <begin position="12"/>
        <end position="34"/>
    </location>
</feature>
<dbReference type="InterPro" id="IPR024744">
    <property type="entry name" value="CSS-motif_dom"/>
</dbReference>
<dbReference type="InterPro" id="IPR001633">
    <property type="entry name" value="EAL_dom"/>
</dbReference>
<dbReference type="CDD" id="cd01948">
    <property type="entry name" value="EAL"/>
    <property type="match status" value="1"/>
</dbReference>
<keyword evidence="4" id="KW-0973">c-di-GMP</keyword>
<dbReference type="InterPro" id="IPR035919">
    <property type="entry name" value="EAL_sf"/>
</dbReference>
<evidence type="ECO:0000256" key="1">
    <source>
        <dbReference type="ARBA" id="ARBA00004651"/>
    </source>
</evidence>
<dbReference type="EMBL" id="UARW01000010">
    <property type="protein sequence ID" value="SQD07582.1"/>
    <property type="molecule type" value="Genomic_DNA"/>
</dbReference>
<dbReference type="InterPro" id="IPR050706">
    <property type="entry name" value="Cyclic-di-GMP_PDE-like"/>
</dbReference>
<evidence type="ECO:0000256" key="10">
    <source>
        <dbReference type="SAM" id="Phobius"/>
    </source>
</evidence>
<dbReference type="GO" id="GO:0071111">
    <property type="term" value="F:cyclic-guanylate-specific phosphodiesterase activity"/>
    <property type="evidence" value="ECO:0007669"/>
    <property type="project" value="UniProtKB-EC"/>
</dbReference>
<reference evidence="12 13" key="1">
    <citation type="submission" date="2018-06" db="EMBL/GenBank/DDBJ databases">
        <authorList>
            <consortium name="Pathogen Informatics"/>
            <person name="Doyle S."/>
        </authorList>
    </citation>
    <scope>NUCLEOTIDE SEQUENCE [LARGE SCALE GENOMIC DNA]</scope>
    <source>
        <strain evidence="12 13">NCTC8009</strain>
    </source>
</reference>
<name>A0A2X3JSV5_ECOLX</name>
<evidence type="ECO:0000256" key="3">
    <source>
        <dbReference type="ARBA" id="ARBA00022475"/>
    </source>
</evidence>
<dbReference type="SMART" id="SM00052">
    <property type="entry name" value="EAL"/>
    <property type="match status" value="1"/>
</dbReference>
<dbReference type="SUPFAM" id="SSF141868">
    <property type="entry name" value="EAL domain-like"/>
    <property type="match status" value="1"/>
</dbReference>
<dbReference type="Pfam" id="PF00563">
    <property type="entry name" value="EAL"/>
    <property type="match status" value="1"/>
</dbReference>
<evidence type="ECO:0000259" key="11">
    <source>
        <dbReference type="PROSITE" id="PS50883"/>
    </source>
</evidence>
<evidence type="ECO:0000313" key="12">
    <source>
        <dbReference type="EMBL" id="SQD07582.1"/>
    </source>
</evidence>
<comment type="catalytic activity">
    <reaction evidence="9">
        <text>3',3'-c-di-GMP + H2O = 5'-phosphoguanylyl(3'-&gt;5')guanosine + H(+)</text>
        <dbReference type="Rhea" id="RHEA:24902"/>
        <dbReference type="ChEBI" id="CHEBI:15377"/>
        <dbReference type="ChEBI" id="CHEBI:15378"/>
        <dbReference type="ChEBI" id="CHEBI:58754"/>
        <dbReference type="ChEBI" id="CHEBI:58805"/>
        <dbReference type="EC" id="3.1.4.52"/>
    </reaction>
</comment>
<accession>A0A2X3JSV5</accession>
<dbReference type="PROSITE" id="PS50883">
    <property type="entry name" value="EAL"/>
    <property type="match status" value="1"/>
</dbReference>
<feature type="domain" description="EAL" evidence="11">
    <location>
        <begin position="268"/>
        <end position="520"/>
    </location>
</feature>
<evidence type="ECO:0000256" key="5">
    <source>
        <dbReference type="ARBA" id="ARBA00022692"/>
    </source>
</evidence>
<evidence type="ECO:0000256" key="7">
    <source>
        <dbReference type="ARBA" id="ARBA00022989"/>
    </source>
</evidence>
<dbReference type="Gene3D" id="3.20.20.450">
    <property type="entry name" value="EAL domain"/>
    <property type="match status" value="1"/>
</dbReference>